<sequence length="60" mass="7066">METQEENIQTLAKTLENVTQMLTQVVLKQTELSNRQLDIFEKGSDFIKQMYEDSLKNKED</sequence>
<reference evidence="1" key="2">
    <citation type="submission" date="2021-09" db="EMBL/GenBank/DDBJ databases">
        <authorList>
            <person name="Gilroy R."/>
        </authorList>
    </citation>
    <scope>NUCLEOTIDE SEQUENCE</scope>
    <source>
        <strain evidence="1">6966</strain>
    </source>
</reference>
<evidence type="ECO:0000313" key="1">
    <source>
        <dbReference type="EMBL" id="HJF70836.1"/>
    </source>
</evidence>
<comment type="caution">
    <text evidence="1">The sequence shown here is derived from an EMBL/GenBank/DDBJ whole genome shotgun (WGS) entry which is preliminary data.</text>
</comment>
<dbReference type="AlphaFoldDB" id="A0A921KYL3"/>
<accession>A0A921KYL3</accession>
<evidence type="ECO:0000313" key="2">
    <source>
        <dbReference type="Proteomes" id="UP000742098"/>
    </source>
</evidence>
<name>A0A921KYL3_9BACT</name>
<protein>
    <submittedName>
        <fullName evidence="1">Uncharacterized protein</fullName>
    </submittedName>
</protein>
<dbReference type="EMBL" id="DYVS01000149">
    <property type="protein sequence ID" value="HJF70836.1"/>
    <property type="molecule type" value="Genomic_DNA"/>
</dbReference>
<organism evidence="1 2">
    <name type="scientific">Butyricimonas virosa</name>
    <dbReference type="NCBI Taxonomy" id="544645"/>
    <lineage>
        <taxon>Bacteria</taxon>
        <taxon>Pseudomonadati</taxon>
        <taxon>Bacteroidota</taxon>
        <taxon>Bacteroidia</taxon>
        <taxon>Bacteroidales</taxon>
        <taxon>Odoribacteraceae</taxon>
        <taxon>Butyricimonas</taxon>
    </lineage>
</organism>
<dbReference type="Proteomes" id="UP000742098">
    <property type="component" value="Unassembled WGS sequence"/>
</dbReference>
<reference evidence="1" key="1">
    <citation type="journal article" date="2021" name="PeerJ">
        <title>Extensive microbial diversity within the chicken gut microbiome revealed by metagenomics and culture.</title>
        <authorList>
            <person name="Gilroy R."/>
            <person name="Ravi A."/>
            <person name="Getino M."/>
            <person name="Pursley I."/>
            <person name="Horton D.L."/>
            <person name="Alikhan N.F."/>
            <person name="Baker D."/>
            <person name="Gharbi K."/>
            <person name="Hall N."/>
            <person name="Watson M."/>
            <person name="Adriaenssens E.M."/>
            <person name="Foster-Nyarko E."/>
            <person name="Jarju S."/>
            <person name="Secka A."/>
            <person name="Antonio M."/>
            <person name="Oren A."/>
            <person name="Chaudhuri R.R."/>
            <person name="La Ragione R."/>
            <person name="Hildebrand F."/>
            <person name="Pallen M.J."/>
        </authorList>
    </citation>
    <scope>NUCLEOTIDE SEQUENCE</scope>
    <source>
        <strain evidence="1">6966</strain>
    </source>
</reference>
<proteinExistence type="predicted"/>
<gene>
    <name evidence="1" type="ORF">K8V05_08805</name>
</gene>